<feature type="compositionally biased region" description="Acidic residues" evidence="2">
    <location>
        <begin position="115"/>
        <end position="127"/>
    </location>
</feature>
<name>A0A2P0VNH0_9VIRU</name>
<evidence type="ECO:0000256" key="2">
    <source>
        <dbReference type="SAM" id="MobiDB-lite"/>
    </source>
</evidence>
<evidence type="ECO:0000313" key="3">
    <source>
        <dbReference type="EMBL" id="AUF82289.1"/>
    </source>
</evidence>
<keyword evidence="1" id="KW-0175">Coiled coil</keyword>
<feature type="region of interest" description="Disordered" evidence="2">
    <location>
        <begin position="24"/>
        <end position="43"/>
    </location>
</feature>
<evidence type="ECO:0000313" key="4">
    <source>
        <dbReference type="Proteomes" id="UP000244773"/>
    </source>
</evidence>
<accession>A0A2P0VNH0</accession>
<sequence length="208" mass="23340">MWLLLFAIAVVASGALASMALKKNEKTKKEHFQSEQPPLPKDDTEMEMIDRVSEAYEDIKGKKALPSDIKRVMKMMNRLNIQNPEEIIKKEFAEEKRSEPVAVLKPKKAVKATNDQEEESDDEEDEPSQIPARSPPPMTANSVAKPPPSKPSPGMGDPSMILRIENELESMVNRMDSLLEEIQQMKGRAVNAPMNDMVETFVPYGSVM</sequence>
<feature type="compositionally biased region" description="Basic and acidic residues" evidence="2">
    <location>
        <begin position="24"/>
        <end position="33"/>
    </location>
</feature>
<gene>
    <name evidence="3" type="ORF">TetV_197</name>
</gene>
<protein>
    <submittedName>
        <fullName evidence="3">Uncharacterized protein</fullName>
    </submittedName>
</protein>
<evidence type="ECO:0000256" key="1">
    <source>
        <dbReference type="SAM" id="Coils"/>
    </source>
</evidence>
<keyword evidence="4" id="KW-1185">Reference proteome</keyword>
<feature type="region of interest" description="Disordered" evidence="2">
    <location>
        <begin position="96"/>
        <end position="159"/>
    </location>
</feature>
<proteinExistence type="predicted"/>
<reference evidence="3" key="1">
    <citation type="journal article" date="2018" name="Virology">
        <title>A giant virus infecting green algae encodes key fermentation genes.</title>
        <authorList>
            <person name="Schvarcz C.R."/>
            <person name="Steward G.F."/>
        </authorList>
    </citation>
    <scope>NUCLEOTIDE SEQUENCE [LARGE SCALE GENOMIC DNA]</scope>
</reference>
<organism evidence="3">
    <name type="scientific">Tetraselmis virus 1</name>
    <dbReference type="NCBI Taxonomy" id="2060617"/>
    <lineage>
        <taxon>Viruses</taxon>
        <taxon>Varidnaviria</taxon>
        <taxon>Bamfordvirae</taxon>
        <taxon>Nucleocytoviricota</taxon>
        <taxon>Megaviricetes</taxon>
        <taxon>Imitervirales</taxon>
        <taxon>Allomimiviridae</taxon>
        <taxon>Oceanusvirus</taxon>
        <taxon>Oceanusvirus kaneohense</taxon>
    </lineage>
</organism>
<feature type="coiled-coil region" evidence="1">
    <location>
        <begin position="161"/>
        <end position="188"/>
    </location>
</feature>
<dbReference type="Proteomes" id="UP000244773">
    <property type="component" value="Segment"/>
</dbReference>
<dbReference type="EMBL" id="KY322437">
    <property type="protein sequence ID" value="AUF82289.1"/>
    <property type="molecule type" value="Genomic_DNA"/>
</dbReference>